<dbReference type="RefSeq" id="WP_105590866.1">
    <property type="nucleotide sequence ID" value="NZ_PDET01000001.1"/>
</dbReference>
<evidence type="ECO:0000256" key="2">
    <source>
        <dbReference type="ARBA" id="ARBA00022649"/>
    </source>
</evidence>
<dbReference type="Gene3D" id="3.30.2310.20">
    <property type="entry name" value="RelE-like"/>
    <property type="match status" value="1"/>
</dbReference>
<proteinExistence type="inferred from homology"/>
<name>A0A2S9IHL3_9GAMM</name>
<dbReference type="Pfam" id="PF05016">
    <property type="entry name" value="ParE_toxin"/>
    <property type="match status" value="1"/>
</dbReference>
<protein>
    <submittedName>
        <fullName evidence="3">Type II toxin-antitoxin system mRNA interferase toxin, RelE/StbE family</fullName>
    </submittedName>
</protein>
<evidence type="ECO:0000313" key="4">
    <source>
        <dbReference type="Proteomes" id="UP000239181"/>
    </source>
</evidence>
<organism evidence="3 4">
    <name type="scientific">Pantoea coffeiphila</name>
    <dbReference type="NCBI Taxonomy" id="1465635"/>
    <lineage>
        <taxon>Bacteria</taxon>
        <taxon>Pseudomonadati</taxon>
        <taxon>Pseudomonadota</taxon>
        <taxon>Gammaproteobacteria</taxon>
        <taxon>Enterobacterales</taxon>
        <taxon>Erwiniaceae</taxon>
        <taxon>Pantoea</taxon>
    </lineage>
</organism>
<sequence length="101" mass="11712">MQRVKWNETALSDLANIIDYLEQFSSTAGTRLLEKVVTVTESLSQFPLAHRSGRVKGTREIIVHSNYVVIYRVNHQHAEILRILHARQKYPPSEEEEPRTN</sequence>
<evidence type="ECO:0000313" key="3">
    <source>
        <dbReference type="EMBL" id="PRD17267.1"/>
    </source>
</evidence>
<comment type="similarity">
    <text evidence="1">Belongs to the RelE toxin family.</text>
</comment>
<keyword evidence="4" id="KW-1185">Reference proteome</keyword>
<dbReference type="InterPro" id="IPR051803">
    <property type="entry name" value="TA_system_RelE-like_toxin"/>
</dbReference>
<gene>
    <name evidence="3" type="ORF">CQW29_01120</name>
</gene>
<dbReference type="PANTHER" id="PTHR33755">
    <property type="entry name" value="TOXIN PARE1-RELATED"/>
    <property type="match status" value="1"/>
</dbReference>
<dbReference type="Proteomes" id="UP000239181">
    <property type="component" value="Unassembled WGS sequence"/>
</dbReference>
<dbReference type="InterPro" id="IPR007712">
    <property type="entry name" value="RelE/ParE_toxin"/>
</dbReference>
<reference evidence="3 4" key="1">
    <citation type="submission" date="2017-10" db="EMBL/GenBank/DDBJ databases">
        <title>Draft genome of two endophytic bacteria isolated from 'guarana' Paullinia cupana (Mart.) Ducke.</title>
        <authorList>
            <person name="Siqueira K.A."/>
            <person name="Liotti R.G."/>
            <person name="Mendes T.A."/>
            <person name="Soares M.A."/>
        </authorList>
    </citation>
    <scope>NUCLEOTIDE SEQUENCE [LARGE SCALE GENOMIC DNA]</scope>
    <source>
        <strain evidence="3 4">342</strain>
    </source>
</reference>
<dbReference type="EMBL" id="PDET01000001">
    <property type="protein sequence ID" value="PRD17267.1"/>
    <property type="molecule type" value="Genomic_DNA"/>
</dbReference>
<dbReference type="InterPro" id="IPR035093">
    <property type="entry name" value="RelE/ParE_toxin_dom_sf"/>
</dbReference>
<keyword evidence="2" id="KW-1277">Toxin-antitoxin system</keyword>
<accession>A0A2S9IHL3</accession>
<evidence type="ECO:0000256" key="1">
    <source>
        <dbReference type="ARBA" id="ARBA00006226"/>
    </source>
</evidence>
<comment type="caution">
    <text evidence="3">The sequence shown here is derived from an EMBL/GenBank/DDBJ whole genome shotgun (WGS) entry which is preliminary data.</text>
</comment>
<dbReference type="NCBIfam" id="TIGR02385">
    <property type="entry name" value="RelE_StbE"/>
    <property type="match status" value="1"/>
</dbReference>
<dbReference type="OrthoDB" id="9798046at2"/>
<dbReference type="AlphaFoldDB" id="A0A2S9IHL3"/>